<dbReference type="Proteomes" id="UP000027442">
    <property type="component" value="Unassembled WGS sequence"/>
</dbReference>
<proteinExistence type="predicted"/>
<comment type="caution">
    <text evidence="2">The sequence shown here is derived from an EMBL/GenBank/DDBJ whole genome shotgun (WGS) entry which is preliminary data.</text>
</comment>
<evidence type="ECO:0000313" key="3">
    <source>
        <dbReference type="Proteomes" id="UP000027442"/>
    </source>
</evidence>
<dbReference type="AlphaFoldDB" id="A0A069QRL5"/>
<organism evidence="2 3">
    <name type="scientific">Hoylesella loescheii DSM 19665 = JCM 12249 = ATCC 15930</name>
    <dbReference type="NCBI Taxonomy" id="1122985"/>
    <lineage>
        <taxon>Bacteria</taxon>
        <taxon>Pseudomonadati</taxon>
        <taxon>Bacteroidota</taxon>
        <taxon>Bacteroidia</taxon>
        <taxon>Bacteroidales</taxon>
        <taxon>Prevotellaceae</taxon>
        <taxon>Hoylesella</taxon>
    </lineage>
</organism>
<dbReference type="PATRIC" id="fig|1122985.7.peg.1499"/>
<gene>
    <name evidence="2" type="ORF">HMPREF1991_01444</name>
</gene>
<keyword evidence="3" id="KW-1185">Reference proteome</keyword>
<protein>
    <submittedName>
        <fullName evidence="2">Uncharacterized protein</fullName>
    </submittedName>
</protein>
<dbReference type="EMBL" id="JNGW01000062">
    <property type="protein sequence ID" value="KDR52491.1"/>
    <property type="molecule type" value="Genomic_DNA"/>
</dbReference>
<feature type="region of interest" description="Disordered" evidence="1">
    <location>
        <begin position="27"/>
        <end position="52"/>
    </location>
</feature>
<dbReference type="HOGENOM" id="CLU_3083200_0_0_10"/>
<accession>A0A069QRL5</accession>
<name>A0A069QRL5_HOYLO</name>
<evidence type="ECO:0000256" key="1">
    <source>
        <dbReference type="SAM" id="MobiDB-lite"/>
    </source>
</evidence>
<sequence>MEQEYHTHVTQQENKYLLFNAYHTHPKHRSFESKRGRKYEHKSTNTANLRKK</sequence>
<evidence type="ECO:0000313" key="2">
    <source>
        <dbReference type="EMBL" id="KDR52491.1"/>
    </source>
</evidence>
<reference evidence="2 3" key="1">
    <citation type="submission" date="2013-08" db="EMBL/GenBank/DDBJ databases">
        <authorList>
            <person name="Weinstock G."/>
            <person name="Sodergren E."/>
            <person name="Wylie T."/>
            <person name="Fulton L."/>
            <person name="Fulton R."/>
            <person name="Fronick C."/>
            <person name="O'Laughlin M."/>
            <person name="Godfrey J."/>
            <person name="Miner T."/>
            <person name="Herter B."/>
            <person name="Appelbaum E."/>
            <person name="Cordes M."/>
            <person name="Lek S."/>
            <person name="Wollam A."/>
            <person name="Pepin K.H."/>
            <person name="Palsikar V.B."/>
            <person name="Mitreva M."/>
            <person name="Wilson R.K."/>
        </authorList>
    </citation>
    <scope>NUCLEOTIDE SEQUENCE [LARGE SCALE GENOMIC DNA]</scope>
    <source>
        <strain evidence="2 3">ATCC 15930</strain>
    </source>
</reference>